<dbReference type="InterPro" id="IPR036282">
    <property type="entry name" value="Glutathione-S-Trfase_C_sf"/>
</dbReference>
<sequence>MGEVKLYGNWSSPFTYRVIWALAIKGIPYEYVEEDLSNKSPLLLHYNPIHKKVPVLVHGGKPICESTLILEYINETWPQNPLFPADPLDRAAARFWIRFAEDKGPATWRMFCSGGEEHLKAKWESLEMLQIVEERGIGEGKFFGGETIGMVDLVYGIFGDWLGVIEEVIGEKLVEADSFPRLHAWIRAFLEAPTIRENRPDRDRMVVTFKALRERLLKSTSQ</sequence>
<dbReference type="PROSITE" id="PS50405">
    <property type="entry name" value="GST_CTER"/>
    <property type="match status" value="1"/>
</dbReference>
<dbReference type="SUPFAM" id="SSF47616">
    <property type="entry name" value="GST C-terminal domain-like"/>
    <property type="match status" value="1"/>
</dbReference>
<name>A0A6J1E9E0_CUCMO</name>
<evidence type="ECO:0000313" key="8">
    <source>
        <dbReference type="RefSeq" id="XP_022924577.1"/>
    </source>
</evidence>
<reference evidence="8" key="1">
    <citation type="submission" date="2025-08" db="UniProtKB">
        <authorList>
            <consortium name="RefSeq"/>
        </authorList>
    </citation>
    <scope>IDENTIFICATION</scope>
    <source>
        <tissue evidence="8">Young leaves</tissue>
    </source>
</reference>
<dbReference type="GO" id="GO:0005829">
    <property type="term" value="C:cytosol"/>
    <property type="evidence" value="ECO:0007669"/>
    <property type="project" value="UniProtKB-SubCell"/>
</dbReference>
<dbReference type="InterPro" id="IPR005442">
    <property type="entry name" value="GST_omega"/>
</dbReference>
<keyword evidence="2" id="KW-0560">Oxidoreductase</keyword>
<dbReference type="RefSeq" id="XP_022924577.1">
    <property type="nucleotide sequence ID" value="XM_023068809.1"/>
</dbReference>
<dbReference type="GO" id="GO:0045174">
    <property type="term" value="F:glutathione dehydrogenase (ascorbate) activity"/>
    <property type="evidence" value="ECO:0007669"/>
    <property type="project" value="UniProtKB-ARBA"/>
</dbReference>
<proteinExistence type="inferred from homology"/>
<dbReference type="SUPFAM" id="SSF52833">
    <property type="entry name" value="Thioredoxin-like"/>
    <property type="match status" value="1"/>
</dbReference>
<dbReference type="InterPro" id="IPR010987">
    <property type="entry name" value="Glutathione-S-Trfase_C-like"/>
</dbReference>
<dbReference type="Gene3D" id="3.40.30.10">
    <property type="entry name" value="Glutaredoxin"/>
    <property type="match status" value="1"/>
</dbReference>
<evidence type="ECO:0000256" key="4">
    <source>
        <dbReference type="RuleBase" id="RU369102"/>
    </source>
</evidence>
<dbReference type="PANTHER" id="PTHR11260">
    <property type="entry name" value="GLUTATHIONE S-TRANSFERASE, GST, SUPERFAMILY, GST DOMAIN CONTAINING"/>
    <property type="match status" value="1"/>
</dbReference>
<comment type="function">
    <text evidence="4">Is involved in the conjugation of reduced glutathione to a wide number of exogenous and endogenous hydrophobic electrophiles.</text>
</comment>
<dbReference type="CDD" id="cd03058">
    <property type="entry name" value="GST_N_Tau"/>
    <property type="match status" value="1"/>
</dbReference>
<evidence type="ECO:0000259" key="5">
    <source>
        <dbReference type="PROSITE" id="PS50404"/>
    </source>
</evidence>
<evidence type="ECO:0000256" key="3">
    <source>
        <dbReference type="ARBA" id="ARBA00047960"/>
    </source>
</evidence>
<dbReference type="CDD" id="cd03185">
    <property type="entry name" value="GST_C_Tau"/>
    <property type="match status" value="1"/>
</dbReference>
<comment type="similarity">
    <text evidence="4">Belongs to the GST superfamily.</text>
</comment>
<dbReference type="InterPro" id="IPR036249">
    <property type="entry name" value="Thioredoxin-like_sf"/>
</dbReference>
<keyword evidence="7" id="KW-1185">Reference proteome</keyword>
<dbReference type="FunFam" id="3.40.30.10:FF:000014">
    <property type="entry name" value="Tau class glutathione S-transferase"/>
    <property type="match status" value="1"/>
</dbReference>
<dbReference type="PRINTS" id="PR01625">
    <property type="entry name" value="GSTRNSFRASEO"/>
</dbReference>
<evidence type="ECO:0000256" key="1">
    <source>
        <dbReference type="ARBA" id="ARBA00022679"/>
    </source>
</evidence>
<dbReference type="AlphaFoldDB" id="A0A6J1E9E0"/>
<keyword evidence="4" id="KW-0963">Cytoplasm</keyword>
<dbReference type="Proteomes" id="UP000504609">
    <property type="component" value="Unplaced"/>
</dbReference>
<dbReference type="Gene3D" id="1.20.1050.10">
    <property type="match status" value="1"/>
</dbReference>
<dbReference type="SFLD" id="SFLDS00019">
    <property type="entry name" value="Glutathione_Transferase_(cytos"/>
    <property type="match status" value="1"/>
</dbReference>
<dbReference type="SFLD" id="SFLDG01152">
    <property type="entry name" value="Main.3:_Omega-_and_Tau-like"/>
    <property type="match status" value="1"/>
</dbReference>
<dbReference type="GO" id="GO:0006749">
    <property type="term" value="P:glutathione metabolic process"/>
    <property type="evidence" value="ECO:0007669"/>
    <property type="project" value="InterPro"/>
</dbReference>
<dbReference type="FunFam" id="1.20.1050.10:FF:000012">
    <property type="entry name" value="Tau class glutathione S-transferase"/>
    <property type="match status" value="1"/>
</dbReference>
<feature type="domain" description="GST C-terminal" evidence="6">
    <location>
        <begin position="86"/>
        <end position="209"/>
    </location>
</feature>
<dbReference type="PANTHER" id="PTHR11260:SF775">
    <property type="entry name" value="GLUTATHIONE S-TRANSFERASE U10"/>
    <property type="match status" value="1"/>
</dbReference>
<dbReference type="KEGG" id="cmos:111432017"/>
<comment type="catalytic activity">
    <reaction evidence="3 4">
        <text>RX + glutathione = an S-substituted glutathione + a halide anion + H(+)</text>
        <dbReference type="Rhea" id="RHEA:16437"/>
        <dbReference type="ChEBI" id="CHEBI:15378"/>
        <dbReference type="ChEBI" id="CHEBI:16042"/>
        <dbReference type="ChEBI" id="CHEBI:17792"/>
        <dbReference type="ChEBI" id="CHEBI:57925"/>
        <dbReference type="ChEBI" id="CHEBI:90779"/>
        <dbReference type="EC" id="2.5.1.18"/>
    </reaction>
</comment>
<dbReference type="Pfam" id="PF02798">
    <property type="entry name" value="GST_N"/>
    <property type="match status" value="1"/>
</dbReference>
<gene>
    <name evidence="8" type="primary">LOC111432017</name>
</gene>
<dbReference type="InterPro" id="IPR004045">
    <property type="entry name" value="Glutathione_S-Trfase_N"/>
</dbReference>
<comment type="subcellular location">
    <subcellularLocation>
        <location evidence="4">Cytoplasm</location>
        <location evidence="4">Cytosol</location>
    </subcellularLocation>
</comment>
<dbReference type="InterPro" id="IPR045073">
    <property type="entry name" value="Omega/Tau-like"/>
</dbReference>
<feature type="domain" description="GST N-terminal" evidence="5">
    <location>
        <begin position="2"/>
        <end position="81"/>
    </location>
</feature>
<dbReference type="GeneID" id="111432017"/>
<dbReference type="InterPro" id="IPR045074">
    <property type="entry name" value="GST_C_Tau"/>
</dbReference>
<dbReference type="PROSITE" id="PS50404">
    <property type="entry name" value="GST_NTER"/>
    <property type="match status" value="1"/>
</dbReference>
<protein>
    <recommendedName>
        <fullName evidence="4">Glutathione S-transferase</fullName>
        <ecNumber evidence="4">2.5.1.18</ecNumber>
    </recommendedName>
</protein>
<dbReference type="SFLD" id="SFLDG00358">
    <property type="entry name" value="Main_(cytGST)"/>
    <property type="match status" value="1"/>
</dbReference>
<accession>A0A6J1E9E0</accession>
<dbReference type="EC" id="2.5.1.18" evidence="4"/>
<organism evidence="7 8">
    <name type="scientific">Cucurbita moschata</name>
    <name type="common">Winter crookneck squash</name>
    <name type="synonym">Cucurbita pepo var. moschata</name>
    <dbReference type="NCBI Taxonomy" id="3662"/>
    <lineage>
        <taxon>Eukaryota</taxon>
        <taxon>Viridiplantae</taxon>
        <taxon>Streptophyta</taxon>
        <taxon>Embryophyta</taxon>
        <taxon>Tracheophyta</taxon>
        <taxon>Spermatophyta</taxon>
        <taxon>Magnoliopsida</taxon>
        <taxon>eudicotyledons</taxon>
        <taxon>Gunneridae</taxon>
        <taxon>Pentapetalae</taxon>
        <taxon>rosids</taxon>
        <taxon>fabids</taxon>
        <taxon>Cucurbitales</taxon>
        <taxon>Cucurbitaceae</taxon>
        <taxon>Cucurbiteae</taxon>
        <taxon>Cucurbita</taxon>
    </lineage>
</organism>
<dbReference type="InterPro" id="IPR040079">
    <property type="entry name" value="Glutathione_S-Trfase"/>
</dbReference>
<evidence type="ECO:0000259" key="6">
    <source>
        <dbReference type="PROSITE" id="PS50405"/>
    </source>
</evidence>
<keyword evidence="1 4" id="KW-0808">Transferase</keyword>
<dbReference type="GO" id="GO:0004364">
    <property type="term" value="F:glutathione transferase activity"/>
    <property type="evidence" value="ECO:0007669"/>
    <property type="project" value="UniProtKB-UniRule"/>
</dbReference>
<evidence type="ECO:0000256" key="2">
    <source>
        <dbReference type="ARBA" id="ARBA00023002"/>
    </source>
</evidence>
<evidence type="ECO:0000313" key="7">
    <source>
        <dbReference type="Proteomes" id="UP000504609"/>
    </source>
</evidence>